<feature type="transmembrane region" description="Helical" evidence="9">
    <location>
        <begin position="43"/>
        <end position="66"/>
    </location>
</feature>
<evidence type="ECO:0000256" key="1">
    <source>
        <dbReference type="ARBA" id="ARBA00004429"/>
    </source>
</evidence>
<evidence type="ECO:0000256" key="7">
    <source>
        <dbReference type="ARBA" id="ARBA00023136"/>
    </source>
</evidence>
<accession>A0A5M9RDF4</accession>
<dbReference type="RefSeq" id="WP_067361664.1">
    <property type="nucleotide sequence ID" value="NZ_BAAAFS010000001.1"/>
</dbReference>
<evidence type="ECO:0000256" key="6">
    <source>
        <dbReference type="ARBA" id="ARBA00022989"/>
    </source>
</evidence>
<evidence type="ECO:0000313" key="11">
    <source>
        <dbReference type="Proteomes" id="UP000322181"/>
    </source>
</evidence>
<feature type="transmembrane region" description="Helical" evidence="9">
    <location>
        <begin position="320"/>
        <end position="340"/>
    </location>
</feature>
<dbReference type="InterPro" id="IPR007272">
    <property type="entry name" value="Sulf_transp_TsuA/YedE"/>
</dbReference>
<keyword evidence="5 9" id="KW-0812">Transmembrane</keyword>
<gene>
    <name evidence="10" type="ORF">F4V73_06495</name>
</gene>
<reference evidence="10 11" key="1">
    <citation type="submission" date="2019-09" db="EMBL/GenBank/DDBJ databases">
        <title>Draft genome sequence of various Type strains from the CCUG.</title>
        <authorList>
            <person name="Pineiro-Iglesias B."/>
            <person name="Tunovic T."/>
            <person name="Unosson C."/>
            <person name="Inganas E."/>
            <person name="Ohlen M."/>
            <person name="Cardew S."/>
            <person name="Jensie-Markopoulos S."/>
            <person name="Salva-Serra F."/>
            <person name="Jaen-Luchoro D."/>
            <person name="Karlsson R."/>
            <person name="Svensson-Stadler L."/>
            <person name="Chun J."/>
            <person name="Moore E."/>
        </authorList>
    </citation>
    <scope>NUCLEOTIDE SEQUENCE [LARGE SCALE GENOMIC DNA]</scope>
    <source>
        <strain evidence="10 11">CCUG 53682T</strain>
    </source>
</reference>
<feature type="transmembrane region" description="Helical" evidence="9">
    <location>
        <begin position="249"/>
        <end position="268"/>
    </location>
</feature>
<comment type="similarity">
    <text evidence="8">Belongs to the TsuA/YedE (TC 9.B.102) family.</text>
</comment>
<evidence type="ECO:0000256" key="4">
    <source>
        <dbReference type="ARBA" id="ARBA00022519"/>
    </source>
</evidence>
<feature type="transmembrane region" description="Helical" evidence="9">
    <location>
        <begin position="194"/>
        <end position="217"/>
    </location>
</feature>
<dbReference type="EMBL" id="VXKB01000001">
    <property type="protein sequence ID" value="KAA8717485.1"/>
    <property type="molecule type" value="Genomic_DNA"/>
</dbReference>
<evidence type="ECO:0000256" key="9">
    <source>
        <dbReference type="SAM" id="Phobius"/>
    </source>
</evidence>
<dbReference type="AlphaFoldDB" id="A0A5M9RDF4"/>
<keyword evidence="6 9" id="KW-1133">Transmembrane helix</keyword>
<evidence type="ECO:0000256" key="2">
    <source>
        <dbReference type="ARBA" id="ARBA00022448"/>
    </source>
</evidence>
<comment type="caution">
    <text evidence="10">The sequence shown here is derived from an EMBL/GenBank/DDBJ whole genome shotgun (WGS) entry which is preliminary data.</text>
</comment>
<keyword evidence="7 9" id="KW-0472">Membrane</keyword>
<keyword evidence="3" id="KW-1003">Cell membrane</keyword>
<dbReference type="PANTHER" id="PTHR30574">
    <property type="entry name" value="INNER MEMBRANE PROTEIN YEDE"/>
    <property type="match status" value="1"/>
</dbReference>
<organism evidence="10 11">
    <name type="scientific">Morganella psychrotolerans</name>
    <dbReference type="NCBI Taxonomy" id="368603"/>
    <lineage>
        <taxon>Bacteria</taxon>
        <taxon>Pseudomonadati</taxon>
        <taxon>Pseudomonadota</taxon>
        <taxon>Gammaproteobacteria</taxon>
        <taxon>Enterobacterales</taxon>
        <taxon>Morganellaceae</taxon>
        <taxon>Morganella</taxon>
    </lineage>
</organism>
<dbReference type="Pfam" id="PF04143">
    <property type="entry name" value="Sulf_transp"/>
    <property type="match status" value="1"/>
</dbReference>
<name>A0A5M9RDF4_9GAMM</name>
<feature type="transmembrane region" description="Helical" evidence="9">
    <location>
        <begin position="288"/>
        <end position="308"/>
    </location>
</feature>
<keyword evidence="4" id="KW-0997">Cell inner membrane</keyword>
<dbReference type="GO" id="GO:0005886">
    <property type="term" value="C:plasma membrane"/>
    <property type="evidence" value="ECO:0007669"/>
    <property type="project" value="UniProtKB-SubCell"/>
</dbReference>
<evidence type="ECO:0000313" key="10">
    <source>
        <dbReference type="EMBL" id="KAA8717485.1"/>
    </source>
</evidence>
<feature type="transmembrane region" description="Helical" evidence="9">
    <location>
        <begin position="72"/>
        <end position="92"/>
    </location>
</feature>
<dbReference type="Proteomes" id="UP000322181">
    <property type="component" value="Unassembled WGS sequence"/>
</dbReference>
<dbReference type="PANTHER" id="PTHR30574:SF1">
    <property type="entry name" value="SULPHUR TRANSPORT DOMAIN-CONTAINING PROTEIN"/>
    <property type="match status" value="1"/>
</dbReference>
<evidence type="ECO:0000256" key="5">
    <source>
        <dbReference type="ARBA" id="ARBA00022692"/>
    </source>
</evidence>
<feature type="transmembrane region" description="Helical" evidence="9">
    <location>
        <begin position="152"/>
        <end position="173"/>
    </location>
</feature>
<proteinExistence type="inferred from homology"/>
<protein>
    <submittedName>
        <fullName evidence="10">YeeE/YedE family protein</fullName>
    </submittedName>
</protein>
<dbReference type="OrthoDB" id="9794165at2"/>
<feature type="transmembrane region" description="Helical" evidence="9">
    <location>
        <begin position="6"/>
        <end position="23"/>
    </location>
</feature>
<feature type="transmembrane region" description="Helical" evidence="9">
    <location>
        <begin position="104"/>
        <end position="124"/>
    </location>
</feature>
<comment type="subcellular location">
    <subcellularLocation>
        <location evidence="1">Cell inner membrane</location>
        <topology evidence="1">Multi-pass membrane protein</topology>
    </subcellularLocation>
</comment>
<keyword evidence="2" id="KW-0813">Transport</keyword>
<evidence type="ECO:0000256" key="3">
    <source>
        <dbReference type="ARBA" id="ARBA00022475"/>
    </source>
</evidence>
<sequence>MISLSHLSGLFLGVLLGFVMQRGRFCLAGGLRDLYLFRDSRMLIAILIVISVQSIGLFTFSYFGIAQLPGGAFPWLATLVGGLLFGMGMAFAGSCSTGAYYRAAEGLAGSIIAVGGFIVASWLIRRPVAKSFFSPVTTPTLDSATITQTFNIPPYIAIFILVLLTLVLVTRYLNKFKSVKIPKMKARKTGIVHILFEARWHPFISALIIGIIALLAWPSSLADGRVGGLGISGPSAQLFSLITSGDLKFFNWAGYLLIGIFAGAFIAAKGSREFRMRSPGVPVMIKSLAGGLLMGVGSGLAGGCMLGNTLVNTAWFSWQGWAFIPCIILGSWIISYFTIIRPQKIK</sequence>
<evidence type="ECO:0000256" key="8">
    <source>
        <dbReference type="ARBA" id="ARBA00035655"/>
    </source>
</evidence>